<organism evidence="1">
    <name type="scientific">gut metagenome</name>
    <dbReference type="NCBI Taxonomy" id="749906"/>
    <lineage>
        <taxon>unclassified sequences</taxon>
        <taxon>metagenomes</taxon>
        <taxon>organismal metagenomes</taxon>
    </lineage>
</organism>
<accession>J9GS53</accession>
<gene>
    <name evidence="1" type="ORF">EVA_06466</name>
</gene>
<proteinExistence type="predicted"/>
<name>J9GS53_9ZZZZ</name>
<dbReference type="Gene3D" id="3.40.720.10">
    <property type="entry name" value="Alkaline Phosphatase, subunit A"/>
    <property type="match status" value="1"/>
</dbReference>
<dbReference type="Pfam" id="PF01663">
    <property type="entry name" value="Phosphodiest"/>
    <property type="match status" value="1"/>
</dbReference>
<dbReference type="SUPFAM" id="SSF53649">
    <property type="entry name" value="Alkaline phosphatase-like"/>
    <property type="match status" value="1"/>
</dbReference>
<dbReference type="EMBL" id="AMCI01001472">
    <property type="protein sequence ID" value="EJX05428.1"/>
    <property type="molecule type" value="Genomic_DNA"/>
</dbReference>
<dbReference type="InterPro" id="IPR002591">
    <property type="entry name" value="Phosphodiest/P_Trfase"/>
</dbReference>
<comment type="caution">
    <text evidence="1">The sequence shown here is derived from an EMBL/GenBank/DDBJ whole genome shotgun (WGS) entry which is preliminary data.</text>
</comment>
<dbReference type="InterPro" id="IPR017850">
    <property type="entry name" value="Alkaline_phosphatase_core_sf"/>
</dbReference>
<evidence type="ECO:0000313" key="1">
    <source>
        <dbReference type="EMBL" id="EJX05428.1"/>
    </source>
</evidence>
<protein>
    <submittedName>
        <fullName evidence="1">Type I phosphodiesterase/nucleotide pyrophosphatase</fullName>
    </submittedName>
</protein>
<reference evidence="1" key="1">
    <citation type="journal article" date="2012" name="PLoS ONE">
        <title>Gene sets for utilization of primary and secondary nutrition supplies in the distal gut of endangered iberian lynx.</title>
        <authorList>
            <person name="Alcaide M."/>
            <person name="Messina E."/>
            <person name="Richter M."/>
            <person name="Bargiela R."/>
            <person name="Peplies J."/>
            <person name="Huws S.A."/>
            <person name="Newbold C.J."/>
            <person name="Golyshin P.N."/>
            <person name="Simon M.A."/>
            <person name="Lopez G."/>
            <person name="Yakimov M.M."/>
            <person name="Ferrer M."/>
        </authorList>
    </citation>
    <scope>NUCLEOTIDE SEQUENCE</scope>
</reference>
<sequence length="390" mass="41841">MNPYVMMNQKKRATRNMNPHGSGEVLSRGFLLSLLAVMSALSTADAQTVAAGNSVPKVVVNILIDQLRADYINAYMPLYGEGGFKRLFRQGRVYTRAEYPLEQTDLASAAATLSAGTVPYDHGVVGRMWLDRNTLRPVFCVDDAKYLGTGGAMSGASPASLMVSTLSDELKISTEGKALVYSIAPFREAAIYMGGHAADGAVWIDPENGQWSSSTYYGTLPQWAELRNLHHPIADAMKSGETVSASASAAAAASVSPHMKKAAAKGTTFGVNHKFKGEHRFSTFLESGMVNGEIAAAVDDCLNGTEMGRDEITDYLAVTLYAGRFAEAGKSDPLLIQDTYVRLDDALARMIAAVEQRVGADNALFVVSSTGYEKMAAIGPRRLSHPFGFL</sequence>
<dbReference type="AlphaFoldDB" id="J9GS53"/>